<organism evidence="2 3">
    <name type="scientific">Psychroflexus salarius</name>
    <dbReference type="NCBI Taxonomy" id="1155689"/>
    <lineage>
        <taxon>Bacteria</taxon>
        <taxon>Pseudomonadati</taxon>
        <taxon>Bacteroidota</taxon>
        <taxon>Flavobacteriia</taxon>
        <taxon>Flavobacteriales</taxon>
        <taxon>Flavobacteriaceae</taxon>
        <taxon>Psychroflexus</taxon>
    </lineage>
</organism>
<dbReference type="Gene3D" id="3.40.50.1110">
    <property type="entry name" value="SGNH hydrolase"/>
    <property type="match status" value="1"/>
</dbReference>
<dbReference type="InterPro" id="IPR013830">
    <property type="entry name" value="SGNH_hydro"/>
</dbReference>
<dbReference type="Proteomes" id="UP000184462">
    <property type="component" value="Unassembled WGS sequence"/>
</dbReference>
<proteinExistence type="predicted"/>
<dbReference type="SUPFAM" id="SSF52266">
    <property type="entry name" value="SGNH hydrolase"/>
    <property type="match status" value="1"/>
</dbReference>
<evidence type="ECO:0000259" key="1">
    <source>
        <dbReference type="Pfam" id="PF13472"/>
    </source>
</evidence>
<dbReference type="CDD" id="cd01832">
    <property type="entry name" value="SGNH_hydrolase_like_1"/>
    <property type="match status" value="1"/>
</dbReference>
<feature type="domain" description="SGNH hydrolase-type esterase" evidence="1">
    <location>
        <begin position="9"/>
        <end position="185"/>
    </location>
</feature>
<reference evidence="2 3" key="1">
    <citation type="submission" date="2016-11" db="EMBL/GenBank/DDBJ databases">
        <authorList>
            <person name="Jaros S."/>
            <person name="Januszkiewicz K."/>
            <person name="Wedrychowicz H."/>
        </authorList>
    </citation>
    <scope>NUCLEOTIDE SEQUENCE [LARGE SCALE GENOMIC DNA]</scope>
    <source>
        <strain evidence="2 3">DSM 25661</strain>
    </source>
</reference>
<protein>
    <submittedName>
        <fullName evidence="2">Lysophospholipase L1</fullName>
    </submittedName>
</protein>
<dbReference type="RefSeq" id="WP_073193378.1">
    <property type="nucleotide sequence ID" value="NZ_FQTW01000007.1"/>
</dbReference>
<dbReference type="Pfam" id="PF13472">
    <property type="entry name" value="Lipase_GDSL_2"/>
    <property type="match status" value="1"/>
</dbReference>
<dbReference type="InterPro" id="IPR036514">
    <property type="entry name" value="SGNH_hydro_sf"/>
</dbReference>
<sequence>MQAQHSYLALGDSYTIGELVELKNSWPHQLVQRLQTDGLKVENPKIIAVTGWRTDELLEAIKKEHINPNSFDVVSLLIGVNNQYQGKPFQQYEVEFKQLLEKAISISKQGSQGVFVVGIPDYSSTKFAIDAGKPNIKSDLKAYNAYAQQVCKAYNVPFYDILELAHELNKSPKMLAKDQLHPSQLQYTEWVNYFYEDVYNYLKKLPQDE</sequence>
<dbReference type="EMBL" id="FQTW01000007">
    <property type="protein sequence ID" value="SHE87548.1"/>
    <property type="molecule type" value="Genomic_DNA"/>
</dbReference>
<name>A0A1M4X219_9FLAO</name>
<evidence type="ECO:0000313" key="3">
    <source>
        <dbReference type="Proteomes" id="UP000184462"/>
    </source>
</evidence>
<evidence type="ECO:0000313" key="2">
    <source>
        <dbReference type="EMBL" id="SHE87548.1"/>
    </source>
</evidence>
<dbReference type="STRING" id="1155689.SAMN05444278_10770"/>
<dbReference type="GO" id="GO:0016788">
    <property type="term" value="F:hydrolase activity, acting on ester bonds"/>
    <property type="evidence" value="ECO:0007669"/>
    <property type="project" value="UniProtKB-ARBA"/>
</dbReference>
<gene>
    <name evidence="2" type="ORF">SAMN05444278_10770</name>
</gene>
<keyword evidence="3" id="KW-1185">Reference proteome</keyword>
<accession>A0A1M4X219</accession>
<dbReference type="AlphaFoldDB" id="A0A1M4X219"/>
<dbReference type="OrthoDB" id="158267at2"/>